<dbReference type="Pfam" id="PF01406">
    <property type="entry name" value="tRNA-synt_1e"/>
    <property type="match status" value="1"/>
</dbReference>
<comment type="caution">
    <text evidence="18">The sequence shown here is derived from an EMBL/GenBank/DDBJ whole genome shotgun (WGS) entry which is preliminary data.</text>
</comment>
<dbReference type="CDD" id="cd07957">
    <property type="entry name" value="Anticodon_Ia_Met"/>
    <property type="match status" value="1"/>
</dbReference>
<keyword evidence="19" id="KW-1185">Reference proteome</keyword>
<comment type="function">
    <text evidence="1 15">Is required not only for elongation of protein synthesis but also for the initiation of all mRNA translation through initiator tRNA(fMet) aminoacylation.</text>
</comment>
<dbReference type="CDD" id="cd00814">
    <property type="entry name" value="MetRS_core"/>
    <property type="match status" value="1"/>
</dbReference>
<dbReference type="HOGENOM" id="CLU_009710_9_4_7"/>
<evidence type="ECO:0000256" key="13">
    <source>
        <dbReference type="ARBA" id="ARBA00023146"/>
    </source>
</evidence>
<keyword evidence="11 15" id="KW-0694">RNA-binding</keyword>
<comment type="subunit">
    <text evidence="3 15">Homodimer.</text>
</comment>
<sequence length="662" mass="74107">MSSTFYITTPIYYVNARPHLGHAYTTIVADSLRRFHTLLGEDTWFLTGTDEHGDKIVKAAEAAGQTPQEFVDGISGQFQALWPKLGIKHDQFIRTTDADHKARVQAFLQKVYDNGDIYFGEHGGHYCTGCERFYTEKELENGLCPQHLTKPDFIQEKNYFFRMSKYLPWLAGHIRENPDFIRPERYRNEVLSMIESGALEDLCISRPKNRLEWGIELPFDKDYVCYVWFDALLNYISALGWPDGDKYAAYWPGEHLVAKDILKPHGVFWPTMLKSAGVPLYKHLNVHGYWLIKDTKMSKSLGNVVEPIKMAEHYGLDAFRYFLLRDMQFGSDASFSEEALITRFNADLANDLGNLFSRVLSMNAKYFESKVPPMGELAEDDKALIELAENSRRNYVQLFGNIRFSQGLDALWDLVRALNKYVDSQAPWTLFKQGDTARLGTVIRLLLECMRKVALCLWPVMPGTAAALLEQLGQPLPASERFGVAPAGNVNDEEGVWECLATGSVIASASNLFPRLEIPEEMKEDKKAKQKKPAKEKEAKAAPASAPAEMSVPGVAEYADFQKLELRVGTILEAGRVPKADKLLCFKIDLGEAEPRQILSGIAEHFEPETLVGRQVCVVANLAPRKIRGLVSAGMILTAEAPDGKLTLLAPGGDVAPGSKIS</sequence>
<keyword evidence="6 15" id="KW-0436">Ligase</keyword>
<dbReference type="PANTHER" id="PTHR43326">
    <property type="entry name" value="METHIONYL-TRNA SYNTHETASE"/>
    <property type="match status" value="1"/>
</dbReference>
<evidence type="ECO:0000256" key="15">
    <source>
        <dbReference type="HAMAP-Rule" id="MF_01228"/>
    </source>
</evidence>
<dbReference type="InterPro" id="IPR032678">
    <property type="entry name" value="tRNA-synt_1_cat_dom"/>
</dbReference>
<name>E5Y3U8_BILW3</name>
<evidence type="ECO:0000256" key="11">
    <source>
        <dbReference type="ARBA" id="ARBA00022884"/>
    </source>
</evidence>
<dbReference type="InterPro" id="IPR015413">
    <property type="entry name" value="Methionyl/Leucyl_tRNA_Synth"/>
</dbReference>
<evidence type="ECO:0000256" key="9">
    <source>
        <dbReference type="ARBA" id="ARBA00022833"/>
    </source>
</evidence>
<feature type="binding site" evidence="15">
    <location>
        <position position="147"/>
    </location>
    <ligand>
        <name>Zn(2+)</name>
        <dbReference type="ChEBI" id="CHEBI:29105"/>
    </ligand>
</feature>
<dbReference type="InterPro" id="IPR023457">
    <property type="entry name" value="Met-tRNA_synth_2"/>
</dbReference>
<dbReference type="eggNOG" id="COG0143">
    <property type="taxonomic scope" value="Bacteria"/>
</dbReference>
<reference evidence="18 19" key="2">
    <citation type="submission" date="2013-04" db="EMBL/GenBank/DDBJ databases">
        <title>The Genome Sequence of Bilophila wadsworthia 3_1_6.</title>
        <authorList>
            <consortium name="The Broad Institute Genomics Platform"/>
            <person name="Earl A."/>
            <person name="Ward D."/>
            <person name="Feldgarden M."/>
            <person name="Gevers D."/>
            <person name="Sibley C."/>
            <person name="Strauss J."/>
            <person name="Allen-Vercoe E."/>
            <person name="Walker B."/>
            <person name="Young S."/>
            <person name="Zeng Q."/>
            <person name="Gargeya S."/>
            <person name="Fitzgerald M."/>
            <person name="Haas B."/>
            <person name="Abouelleil A."/>
            <person name="Allen A.W."/>
            <person name="Alvarado L."/>
            <person name="Arachchi H.M."/>
            <person name="Berlin A.M."/>
            <person name="Chapman S.B."/>
            <person name="Gainer-Dewar J."/>
            <person name="Goldberg J."/>
            <person name="Griggs A."/>
            <person name="Gujja S."/>
            <person name="Hansen M."/>
            <person name="Howarth C."/>
            <person name="Imamovic A."/>
            <person name="Ireland A."/>
            <person name="Larimer J."/>
            <person name="McCowan C."/>
            <person name="Murphy C."/>
            <person name="Pearson M."/>
            <person name="Poon T.W."/>
            <person name="Priest M."/>
            <person name="Roberts A."/>
            <person name="Saif S."/>
            <person name="Shea T."/>
            <person name="Sisk P."/>
            <person name="Sykes S."/>
            <person name="Wortman J."/>
            <person name="Nusbaum C."/>
            <person name="Birren B."/>
        </authorList>
    </citation>
    <scope>NUCLEOTIDE SEQUENCE [LARGE SCALE GENOMIC DNA]</scope>
    <source>
        <strain evidence="18 19">3_1_6</strain>
    </source>
</reference>
<dbReference type="SUPFAM" id="SSF50249">
    <property type="entry name" value="Nucleic acid-binding proteins"/>
    <property type="match status" value="1"/>
</dbReference>
<keyword evidence="5 15" id="KW-0820">tRNA-binding</keyword>
<dbReference type="GO" id="GO:0046872">
    <property type="term" value="F:metal ion binding"/>
    <property type="evidence" value="ECO:0007669"/>
    <property type="project" value="UniProtKB-KW"/>
</dbReference>
<evidence type="ECO:0000313" key="18">
    <source>
        <dbReference type="EMBL" id="EFV45326.1"/>
    </source>
</evidence>
<dbReference type="InterPro" id="IPR014729">
    <property type="entry name" value="Rossmann-like_a/b/a_fold"/>
</dbReference>
<dbReference type="Pfam" id="PF01588">
    <property type="entry name" value="tRNA_bind"/>
    <property type="match status" value="1"/>
</dbReference>
<evidence type="ECO:0000256" key="2">
    <source>
        <dbReference type="ARBA" id="ARBA00004496"/>
    </source>
</evidence>
<evidence type="ECO:0000256" key="5">
    <source>
        <dbReference type="ARBA" id="ARBA00022555"/>
    </source>
</evidence>
<keyword evidence="12 15" id="KW-0648">Protein biosynthesis</keyword>
<evidence type="ECO:0000256" key="7">
    <source>
        <dbReference type="ARBA" id="ARBA00022723"/>
    </source>
</evidence>
<evidence type="ECO:0000256" key="6">
    <source>
        <dbReference type="ARBA" id="ARBA00022598"/>
    </source>
</evidence>
<dbReference type="Gene3D" id="2.40.50.140">
    <property type="entry name" value="Nucleic acid-binding proteins"/>
    <property type="match status" value="1"/>
</dbReference>
<gene>
    <name evidence="15" type="primary">metG</name>
    <name evidence="18" type="ORF">HMPREF0179_00859</name>
</gene>
<dbReference type="GO" id="GO:0004825">
    <property type="term" value="F:methionine-tRNA ligase activity"/>
    <property type="evidence" value="ECO:0007669"/>
    <property type="project" value="UniProtKB-UniRule"/>
</dbReference>
<dbReference type="Pfam" id="PF09334">
    <property type="entry name" value="tRNA-synt_1g"/>
    <property type="match status" value="1"/>
</dbReference>
<dbReference type="Gene3D" id="1.10.730.10">
    <property type="entry name" value="Isoleucyl-tRNA Synthetase, Domain 1"/>
    <property type="match status" value="1"/>
</dbReference>
<keyword evidence="7 15" id="KW-0479">Metal-binding</keyword>
<keyword evidence="10 15" id="KW-0067">ATP-binding</keyword>
<dbReference type="FunFam" id="2.170.220.10:FF:000003">
    <property type="entry name" value="Methionine--tRNA ligase"/>
    <property type="match status" value="1"/>
</dbReference>
<dbReference type="OrthoDB" id="9810191at2"/>
<evidence type="ECO:0000259" key="17">
    <source>
        <dbReference type="PROSITE" id="PS50886"/>
    </source>
</evidence>
<evidence type="ECO:0000256" key="1">
    <source>
        <dbReference type="ARBA" id="ARBA00003314"/>
    </source>
</evidence>
<comment type="subcellular location">
    <subcellularLocation>
        <location evidence="2 15">Cytoplasm</location>
    </subcellularLocation>
</comment>
<evidence type="ECO:0000256" key="16">
    <source>
        <dbReference type="SAM" id="MobiDB-lite"/>
    </source>
</evidence>
<evidence type="ECO:0000256" key="12">
    <source>
        <dbReference type="ARBA" id="ARBA00022917"/>
    </source>
</evidence>
<dbReference type="NCBIfam" id="TIGR00399">
    <property type="entry name" value="metG_C_term"/>
    <property type="match status" value="1"/>
</dbReference>
<feature type="domain" description="TRNA-binding" evidence="17">
    <location>
        <begin position="560"/>
        <end position="662"/>
    </location>
</feature>
<evidence type="ECO:0000256" key="14">
    <source>
        <dbReference type="ARBA" id="ARBA00047364"/>
    </source>
</evidence>
<dbReference type="Gene3D" id="2.170.220.10">
    <property type="match status" value="1"/>
</dbReference>
<comment type="similarity">
    <text evidence="15">Belongs to the class-I aminoacyl-tRNA synthetase family. MetG type 2A subfamily.</text>
</comment>
<comment type="caution">
    <text evidence="15">Lacks conserved residue(s) required for the propagation of feature annotation.</text>
</comment>
<proteinExistence type="inferred from homology"/>
<evidence type="ECO:0000256" key="8">
    <source>
        <dbReference type="ARBA" id="ARBA00022741"/>
    </source>
</evidence>
<keyword evidence="8 15" id="KW-0547">Nucleotide-binding</keyword>
<accession>E5Y3U8</accession>
<evidence type="ECO:0000256" key="3">
    <source>
        <dbReference type="ARBA" id="ARBA00011738"/>
    </source>
</evidence>
<dbReference type="EC" id="6.1.1.10" evidence="15"/>
<dbReference type="GO" id="GO:0006431">
    <property type="term" value="P:methionyl-tRNA aminoacylation"/>
    <property type="evidence" value="ECO:0007669"/>
    <property type="project" value="UniProtKB-UniRule"/>
</dbReference>
<dbReference type="InterPro" id="IPR033911">
    <property type="entry name" value="MetRS_core"/>
</dbReference>
<dbReference type="InterPro" id="IPR012340">
    <property type="entry name" value="NA-bd_OB-fold"/>
</dbReference>
<keyword evidence="13 15" id="KW-0030">Aminoacyl-tRNA synthetase</keyword>
<dbReference type="STRING" id="563192.HMPREF0179_00859"/>
<dbReference type="Proteomes" id="UP000006034">
    <property type="component" value="Unassembled WGS sequence"/>
</dbReference>
<dbReference type="EMBL" id="ADCP02000001">
    <property type="protein sequence ID" value="EFV45326.1"/>
    <property type="molecule type" value="Genomic_DNA"/>
</dbReference>
<keyword evidence="9 15" id="KW-0862">Zinc</keyword>
<keyword evidence="4 15" id="KW-0963">Cytoplasm</keyword>
<feature type="binding site" evidence="15">
    <location>
        <position position="127"/>
    </location>
    <ligand>
        <name>Zn(2+)</name>
        <dbReference type="ChEBI" id="CHEBI:29105"/>
    </ligand>
</feature>
<comment type="catalytic activity">
    <reaction evidence="14 15">
        <text>tRNA(Met) + L-methionine + ATP = L-methionyl-tRNA(Met) + AMP + diphosphate</text>
        <dbReference type="Rhea" id="RHEA:13481"/>
        <dbReference type="Rhea" id="RHEA-COMP:9667"/>
        <dbReference type="Rhea" id="RHEA-COMP:9698"/>
        <dbReference type="ChEBI" id="CHEBI:30616"/>
        <dbReference type="ChEBI" id="CHEBI:33019"/>
        <dbReference type="ChEBI" id="CHEBI:57844"/>
        <dbReference type="ChEBI" id="CHEBI:78442"/>
        <dbReference type="ChEBI" id="CHEBI:78530"/>
        <dbReference type="ChEBI" id="CHEBI:456215"/>
        <dbReference type="EC" id="6.1.1.10"/>
    </reaction>
</comment>
<dbReference type="InterPro" id="IPR041872">
    <property type="entry name" value="Anticodon_Met"/>
</dbReference>
<feature type="region of interest" description="Disordered" evidence="16">
    <location>
        <begin position="520"/>
        <end position="548"/>
    </location>
</feature>
<comment type="cofactor">
    <cofactor evidence="15">
        <name>Zn(2+)</name>
        <dbReference type="ChEBI" id="CHEBI:29105"/>
    </cofactor>
    <text evidence="15">Binds 1 zinc ion per subunit.</text>
</comment>
<organism evidence="18 19">
    <name type="scientific">Bilophila wadsworthia (strain 3_1_6)</name>
    <dbReference type="NCBI Taxonomy" id="563192"/>
    <lineage>
        <taxon>Bacteria</taxon>
        <taxon>Pseudomonadati</taxon>
        <taxon>Thermodesulfobacteriota</taxon>
        <taxon>Desulfovibrionia</taxon>
        <taxon>Desulfovibrionales</taxon>
        <taxon>Desulfovibrionaceae</taxon>
        <taxon>Bilophila</taxon>
    </lineage>
</organism>
<dbReference type="CDD" id="cd02800">
    <property type="entry name" value="tRNA_bind_EcMetRS_like"/>
    <property type="match status" value="1"/>
</dbReference>
<dbReference type="Gene3D" id="3.40.50.620">
    <property type="entry name" value="HUPs"/>
    <property type="match status" value="1"/>
</dbReference>
<dbReference type="PRINTS" id="PR01041">
    <property type="entry name" value="TRNASYNTHMET"/>
</dbReference>
<dbReference type="NCBIfam" id="NF008900">
    <property type="entry name" value="PRK12267.1"/>
    <property type="match status" value="1"/>
</dbReference>
<evidence type="ECO:0000256" key="4">
    <source>
        <dbReference type="ARBA" id="ARBA00022490"/>
    </source>
</evidence>
<feature type="binding site" evidence="15">
    <location>
        <position position="130"/>
    </location>
    <ligand>
        <name>Zn(2+)</name>
        <dbReference type="ChEBI" id="CHEBI:29105"/>
    </ligand>
</feature>
<reference evidence="18 19" key="1">
    <citation type="submission" date="2010-10" db="EMBL/GenBank/DDBJ databases">
        <authorList>
            <consortium name="The Broad Institute Genome Sequencing Platform"/>
            <person name="Ward D."/>
            <person name="Earl A."/>
            <person name="Feldgarden M."/>
            <person name="Young S.K."/>
            <person name="Gargeya S."/>
            <person name="Zeng Q."/>
            <person name="Alvarado L."/>
            <person name="Berlin A."/>
            <person name="Bochicchio J."/>
            <person name="Chapman S.B."/>
            <person name="Chen Z."/>
            <person name="Freedman E."/>
            <person name="Gellesch M."/>
            <person name="Goldberg J."/>
            <person name="Griggs A."/>
            <person name="Gujja S."/>
            <person name="Heilman E."/>
            <person name="Heiman D."/>
            <person name="Howarth C."/>
            <person name="Mehta T."/>
            <person name="Neiman D."/>
            <person name="Pearson M."/>
            <person name="Roberts A."/>
            <person name="Saif S."/>
            <person name="Shea T."/>
            <person name="Shenoy N."/>
            <person name="Sisk P."/>
            <person name="Stolte C."/>
            <person name="Sykes S."/>
            <person name="White J."/>
            <person name="Yandava C."/>
            <person name="Allen-Vercoe E."/>
            <person name="Sibley C."/>
            <person name="Ambrose C.E."/>
            <person name="Strauss J."/>
            <person name="Daigneault M."/>
            <person name="Haas B."/>
            <person name="Nusbaum C."/>
            <person name="Birren B."/>
        </authorList>
    </citation>
    <scope>NUCLEOTIDE SEQUENCE [LARGE SCALE GENOMIC DNA]</scope>
    <source>
        <strain evidence="18 19">3_1_6</strain>
    </source>
</reference>
<dbReference type="InterPro" id="IPR002547">
    <property type="entry name" value="tRNA-bd_dom"/>
</dbReference>
<evidence type="ECO:0000256" key="10">
    <source>
        <dbReference type="ARBA" id="ARBA00022840"/>
    </source>
</evidence>
<dbReference type="PROSITE" id="PS50886">
    <property type="entry name" value="TRBD"/>
    <property type="match status" value="1"/>
</dbReference>
<dbReference type="Pfam" id="PF19303">
    <property type="entry name" value="Anticodon_3"/>
    <property type="match status" value="1"/>
</dbReference>
<dbReference type="SUPFAM" id="SSF52374">
    <property type="entry name" value="Nucleotidylyl transferase"/>
    <property type="match status" value="1"/>
</dbReference>
<dbReference type="SUPFAM" id="SSF47323">
    <property type="entry name" value="Anticodon-binding domain of a subclass of class I aminoacyl-tRNA synthetases"/>
    <property type="match status" value="1"/>
</dbReference>
<feature type="binding site" evidence="15">
    <location>
        <position position="144"/>
    </location>
    <ligand>
        <name>Zn(2+)</name>
        <dbReference type="ChEBI" id="CHEBI:29105"/>
    </ligand>
</feature>
<dbReference type="InterPro" id="IPR009080">
    <property type="entry name" value="tRNAsynth_Ia_anticodon-bd"/>
</dbReference>
<dbReference type="PANTHER" id="PTHR43326:SF1">
    <property type="entry name" value="METHIONINE--TRNA LIGASE, MITOCHONDRIAL"/>
    <property type="match status" value="1"/>
</dbReference>
<protein>
    <recommendedName>
        <fullName evidence="15">Methionine--tRNA ligase</fullName>
        <ecNumber evidence="15">6.1.1.10</ecNumber>
    </recommendedName>
    <alternativeName>
        <fullName evidence="15">Methionyl-tRNA synthetase</fullName>
        <shortName evidence="15">MetRS</shortName>
    </alternativeName>
</protein>
<feature type="short sequence motif" description="'KMSKS' region" evidence="15">
    <location>
        <begin position="296"/>
        <end position="300"/>
    </location>
</feature>
<feature type="compositionally biased region" description="Basic and acidic residues" evidence="16">
    <location>
        <begin position="520"/>
        <end position="540"/>
    </location>
</feature>
<feature type="short sequence motif" description="'HIGH' region" evidence="15">
    <location>
        <begin position="12"/>
        <end position="22"/>
    </location>
</feature>
<dbReference type="AlphaFoldDB" id="E5Y3U8"/>
<dbReference type="GO" id="GO:0005524">
    <property type="term" value="F:ATP binding"/>
    <property type="evidence" value="ECO:0007669"/>
    <property type="project" value="UniProtKB-UniRule"/>
</dbReference>
<evidence type="ECO:0000313" key="19">
    <source>
        <dbReference type="Proteomes" id="UP000006034"/>
    </source>
</evidence>
<dbReference type="FunFam" id="2.40.50.140:FF:000042">
    <property type="entry name" value="Methionine--tRNA ligase"/>
    <property type="match status" value="1"/>
</dbReference>
<dbReference type="GO" id="GO:0000049">
    <property type="term" value="F:tRNA binding"/>
    <property type="evidence" value="ECO:0007669"/>
    <property type="project" value="UniProtKB-UniRule"/>
</dbReference>
<dbReference type="GO" id="GO:0005737">
    <property type="term" value="C:cytoplasm"/>
    <property type="evidence" value="ECO:0007669"/>
    <property type="project" value="UniProtKB-SubCell"/>
</dbReference>
<dbReference type="HAMAP" id="MF_01228">
    <property type="entry name" value="Met_tRNA_synth_type2"/>
    <property type="match status" value="1"/>
</dbReference>
<dbReference type="InterPro" id="IPR004495">
    <property type="entry name" value="Met-tRNA-synth_bsu_C"/>
</dbReference>